<feature type="binding site" evidence="9">
    <location>
        <begin position="89"/>
        <end position="92"/>
    </location>
    <ligand>
        <name>5-phospho-alpha-D-ribose 1-diphosphate</name>
        <dbReference type="ChEBI" id="CHEBI:58017"/>
    </ligand>
</feature>
<reference evidence="12 13" key="1">
    <citation type="journal article" date="2015" name="Genome Announc.">
        <title>Draft Genome Sequences of Marine Isolates of Thalassomonas viridans and Thalassomonas actiniarum.</title>
        <authorList>
            <person name="Olonade I."/>
            <person name="van Zyl L.J."/>
            <person name="Trindade M."/>
        </authorList>
    </citation>
    <scope>NUCLEOTIDE SEQUENCE [LARGE SCALE GENOMIC DNA]</scope>
    <source>
        <strain evidence="12 13">XOM25</strain>
    </source>
</reference>
<keyword evidence="9" id="KW-0479">Metal-binding</keyword>
<dbReference type="AlphaFoldDB" id="A0AAE9ZAH5"/>
<feature type="binding site" evidence="9">
    <location>
        <position position="224"/>
    </location>
    <ligand>
        <name>Mg(2+)</name>
        <dbReference type="ChEBI" id="CHEBI:18420"/>
        <label>2</label>
    </ligand>
</feature>
<proteinExistence type="inferred from homology"/>
<evidence type="ECO:0000313" key="13">
    <source>
        <dbReference type="Proteomes" id="UP000032352"/>
    </source>
</evidence>
<dbReference type="Gene3D" id="3.40.1030.10">
    <property type="entry name" value="Nucleoside phosphorylase/phosphoribosyltransferase catalytic domain"/>
    <property type="match status" value="1"/>
</dbReference>
<dbReference type="PANTHER" id="PTHR43285">
    <property type="entry name" value="ANTHRANILATE PHOSPHORIBOSYLTRANSFERASE"/>
    <property type="match status" value="1"/>
</dbReference>
<feature type="binding site" evidence="9">
    <location>
        <begin position="107"/>
        <end position="115"/>
    </location>
    <ligand>
        <name>5-phospho-alpha-D-ribose 1-diphosphate</name>
        <dbReference type="ChEBI" id="CHEBI:58017"/>
    </ligand>
</feature>
<keyword evidence="6 9" id="KW-0057">Aromatic amino acid biosynthesis</keyword>
<feature type="binding site" evidence="9">
    <location>
        <position position="165"/>
    </location>
    <ligand>
        <name>anthranilate</name>
        <dbReference type="ChEBI" id="CHEBI:16567"/>
        <label>2</label>
    </ligand>
</feature>
<feature type="binding site" evidence="9">
    <location>
        <begin position="82"/>
        <end position="83"/>
    </location>
    <ligand>
        <name>5-phospho-alpha-D-ribose 1-diphosphate</name>
        <dbReference type="ChEBI" id="CHEBI:58017"/>
    </ligand>
</feature>
<keyword evidence="3 9" id="KW-0328">Glycosyltransferase</keyword>
<feature type="binding site" evidence="9">
    <location>
        <position position="224"/>
    </location>
    <ligand>
        <name>Mg(2+)</name>
        <dbReference type="ChEBI" id="CHEBI:18420"/>
        <label>1</label>
    </ligand>
</feature>
<dbReference type="InterPro" id="IPR017459">
    <property type="entry name" value="Glycosyl_Trfase_fam3_N_dom"/>
</dbReference>
<comment type="similarity">
    <text evidence="9">Belongs to the anthranilate phosphoribosyltransferase family.</text>
</comment>
<dbReference type="Gene3D" id="1.20.970.10">
    <property type="entry name" value="Transferase, Pyrimidine Nucleoside Phosphorylase, Chain C"/>
    <property type="match status" value="1"/>
</dbReference>
<gene>
    <name evidence="9 12" type="primary">trpD</name>
    <name evidence="12" type="ORF">SG34_029810</name>
</gene>
<dbReference type="Pfam" id="PF02885">
    <property type="entry name" value="Glycos_trans_3N"/>
    <property type="match status" value="1"/>
</dbReference>
<dbReference type="EC" id="2.4.2.18" evidence="9"/>
<protein>
    <recommendedName>
        <fullName evidence="9">Anthranilate phosphoribosyltransferase</fullName>
        <ecNumber evidence="9">2.4.2.18</ecNumber>
    </recommendedName>
</protein>
<dbReference type="Pfam" id="PF00591">
    <property type="entry name" value="Glycos_transf_3"/>
    <property type="match status" value="1"/>
</dbReference>
<dbReference type="HAMAP" id="MF_00211">
    <property type="entry name" value="TrpD"/>
    <property type="match status" value="1"/>
</dbReference>
<dbReference type="SUPFAM" id="SSF47648">
    <property type="entry name" value="Nucleoside phosphorylase/phosphoribosyltransferase N-terminal domain"/>
    <property type="match status" value="1"/>
</dbReference>
<evidence type="ECO:0000256" key="7">
    <source>
        <dbReference type="ARBA" id="ARBA00052328"/>
    </source>
</evidence>
<keyword evidence="4 9" id="KW-0808">Transferase</keyword>
<organism evidence="12 13">
    <name type="scientific">Thalassomonas viridans</name>
    <dbReference type="NCBI Taxonomy" id="137584"/>
    <lineage>
        <taxon>Bacteria</taxon>
        <taxon>Pseudomonadati</taxon>
        <taxon>Pseudomonadota</taxon>
        <taxon>Gammaproteobacteria</taxon>
        <taxon>Alteromonadales</taxon>
        <taxon>Colwelliaceae</taxon>
        <taxon>Thalassomonas</taxon>
    </lineage>
</organism>
<feature type="binding site" evidence="9">
    <location>
        <position position="79"/>
    </location>
    <ligand>
        <name>anthranilate</name>
        <dbReference type="ChEBI" id="CHEBI:16567"/>
        <label>1</label>
    </ligand>
</feature>
<evidence type="ECO:0000259" key="11">
    <source>
        <dbReference type="Pfam" id="PF02885"/>
    </source>
</evidence>
<dbReference type="InterPro" id="IPR005940">
    <property type="entry name" value="Anthranilate_Pribosyl_Tfrase"/>
</dbReference>
<feature type="binding site" evidence="9">
    <location>
        <position position="91"/>
    </location>
    <ligand>
        <name>Mg(2+)</name>
        <dbReference type="ChEBI" id="CHEBI:18420"/>
        <label>1</label>
    </ligand>
</feature>
<accession>A0AAE9ZAH5</accession>
<feature type="binding site" evidence="9">
    <location>
        <position position="110"/>
    </location>
    <ligand>
        <name>anthranilate</name>
        <dbReference type="ChEBI" id="CHEBI:16567"/>
        <label>1</label>
    </ligand>
</feature>
<dbReference type="PANTHER" id="PTHR43285:SF2">
    <property type="entry name" value="ANTHRANILATE PHOSPHORIBOSYLTRANSFERASE"/>
    <property type="match status" value="1"/>
</dbReference>
<feature type="domain" description="Glycosyl transferase family 3 N-terminal" evidence="11">
    <location>
        <begin position="4"/>
        <end position="64"/>
    </location>
</feature>
<dbReference type="InterPro" id="IPR036320">
    <property type="entry name" value="Glycosyl_Trfase_fam3_N_dom_sf"/>
</dbReference>
<keyword evidence="2 9" id="KW-0028">Amino-acid biosynthesis</keyword>
<keyword evidence="13" id="KW-1185">Reference proteome</keyword>
<dbReference type="EMBL" id="CP059734">
    <property type="protein sequence ID" value="WDE08979.1"/>
    <property type="molecule type" value="Genomic_DNA"/>
</dbReference>
<feature type="binding site" evidence="9">
    <location>
        <position position="223"/>
    </location>
    <ligand>
        <name>Mg(2+)</name>
        <dbReference type="ChEBI" id="CHEBI:18420"/>
        <label>2</label>
    </ligand>
</feature>
<keyword evidence="5 9" id="KW-0822">Tryptophan biosynthesis</keyword>
<dbReference type="InterPro" id="IPR000312">
    <property type="entry name" value="Glycosyl_Trfase_fam3"/>
</dbReference>
<dbReference type="KEGG" id="tvd:SG34_029810"/>
<evidence type="ECO:0000256" key="3">
    <source>
        <dbReference type="ARBA" id="ARBA00022676"/>
    </source>
</evidence>
<comment type="catalytic activity">
    <reaction evidence="7 9">
        <text>N-(5-phospho-beta-D-ribosyl)anthranilate + diphosphate = 5-phospho-alpha-D-ribose 1-diphosphate + anthranilate</text>
        <dbReference type="Rhea" id="RHEA:11768"/>
        <dbReference type="ChEBI" id="CHEBI:16567"/>
        <dbReference type="ChEBI" id="CHEBI:18277"/>
        <dbReference type="ChEBI" id="CHEBI:33019"/>
        <dbReference type="ChEBI" id="CHEBI:58017"/>
        <dbReference type="EC" id="2.4.2.18"/>
    </reaction>
</comment>
<name>A0AAE9ZAH5_9GAMM</name>
<dbReference type="InterPro" id="IPR035902">
    <property type="entry name" value="Nuc_phospho_transferase"/>
</dbReference>
<dbReference type="FunFam" id="3.40.1030.10:FF:000002">
    <property type="entry name" value="Anthranilate phosphoribosyltransferase"/>
    <property type="match status" value="1"/>
</dbReference>
<dbReference type="NCBIfam" id="TIGR01245">
    <property type="entry name" value="trpD"/>
    <property type="match status" value="1"/>
</dbReference>
<comment type="similarity">
    <text evidence="8">In the C-terminal section; belongs to the anthranilate phosphoribosyltransferase family.</text>
</comment>
<comment type="function">
    <text evidence="9">Catalyzes the transfer of the phosphoribosyl group of 5-phosphorylribose-1-pyrophosphate (PRPP) to anthranilate to yield N-(5'-phosphoribosyl)-anthranilate (PRA).</text>
</comment>
<comment type="subunit">
    <text evidence="9">Homodimer.</text>
</comment>
<evidence type="ECO:0000256" key="2">
    <source>
        <dbReference type="ARBA" id="ARBA00022605"/>
    </source>
</evidence>
<evidence type="ECO:0000256" key="8">
    <source>
        <dbReference type="ARBA" id="ARBA00061188"/>
    </source>
</evidence>
<dbReference type="GO" id="GO:0005829">
    <property type="term" value="C:cytosol"/>
    <property type="evidence" value="ECO:0007669"/>
    <property type="project" value="TreeGrafter"/>
</dbReference>
<feature type="binding site" evidence="9">
    <location>
        <position position="79"/>
    </location>
    <ligand>
        <name>5-phospho-alpha-D-ribose 1-diphosphate</name>
        <dbReference type="ChEBI" id="CHEBI:58017"/>
    </ligand>
</feature>
<dbReference type="GO" id="GO:0004048">
    <property type="term" value="F:anthranilate phosphoribosyltransferase activity"/>
    <property type="evidence" value="ECO:0007669"/>
    <property type="project" value="UniProtKB-UniRule"/>
</dbReference>
<evidence type="ECO:0000256" key="6">
    <source>
        <dbReference type="ARBA" id="ARBA00023141"/>
    </source>
</evidence>
<dbReference type="SUPFAM" id="SSF52418">
    <property type="entry name" value="Nucleoside phosphorylase/phosphoribosyltransferase catalytic domain"/>
    <property type="match status" value="1"/>
</dbReference>
<evidence type="ECO:0000313" key="12">
    <source>
        <dbReference type="EMBL" id="WDE08979.1"/>
    </source>
</evidence>
<evidence type="ECO:0000256" key="5">
    <source>
        <dbReference type="ARBA" id="ARBA00022822"/>
    </source>
</evidence>
<evidence type="ECO:0000256" key="1">
    <source>
        <dbReference type="ARBA" id="ARBA00004907"/>
    </source>
</evidence>
<sequence length="336" mass="35550">MKKIMDDLFAARDLCFDDAKLLFSALADGQLSDVQVGAMLTALKVKGETEYEIAAAVEVFLQRANPFPQELAMTADACGTGGDGHSTFNISTAVTFVAAACGLPLVKHGNRSASSLCGSADVLEALGLNLDLDGPSLAKLLQEHGVCFLFTRKFHPQIAKIAPVRDALGTRTIFNIMGPLLNPARPKVQLLGVYDPRLCMIMAKSLLQLGCGKALVVHGSGLDEIAIHGASSGVLLTDGKLEEMIIDPEELGLEVCDITALRGGDIDENKEIFKTVLQGHGTQAQNGAVAINAGALLWLADIAGSHKDGVRLALDCLTDGRAWQKFSQLVSASQQN</sequence>
<dbReference type="GO" id="GO:0000162">
    <property type="term" value="P:L-tryptophan biosynthetic process"/>
    <property type="evidence" value="ECO:0007669"/>
    <property type="project" value="UniProtKB-UniRule"/>
</dbReference>
<comment type="cofactor">
    <cofactor evidence="9">
        <name>Mg(2+)</name>
        <dbReference type="ChEBI" id="CHEBI:18420"/>
    </cofactor>
    <text evidence="9">Binds 2 magnesium ions per monomer.</text>
</comment>
<comment type="pathway">
    <text evidence="1 9">Amino-acid biosynthesis; L-tryptophan biosynthesis; L-tryptophan from chorismate: step 2/5.</text>
</comment>
<dbReference type="GO" id="GO:0000287">
    <property type="term" value="F:magnesium ion binding"/>
    <property type="evidence" value="ECO:0007669"/>
    <property type="project" value="UniProtKB-UniRule"/>
</dbReference>
<dbReference type="RefSeq" id="WP_044838494.1">
    <property type="nucleotide sequence ID" value="NZ_CP059734.1"/>
</dbReference>
<dbReference type="Proteomes" id="UP000032352">
    <property type="component" value="Chromosome pTvir"/>
</dbReference>
<feature type="domain" description="Glycosyl transferase family 3" evidence="10">
    <location>
        <begin position="74"/>
        <end position="322"/>
    </location>
</feature>
<evidence type="ECO:0000256" key="9">
    <source>
        <dbReference type="HAMAP-Rule" id="MF_00211"/>
    </source>
</evidence>
<evidence type="ECO:0000259" key="10">
    <source>
        <dbReference type="Pfam" id="PF00591"/>
    </source>
</evidence>
<reference evidence="12 13" key="2">
    <citation type="journal article" date="2022" name="Mar. Drugs">
        <title>Bioassay-Guided Fractionation Leads to the Detection of Cholic Acid Generated by the Rare Thalassomonas sp.</title>
        <authorList>
            <person name="Pheiffer F."/>
            <person name="Schneider Y.K."/>
            <person name="Hansen E.H."/>
            <person name="Andersen J.H."/>
            <person name="Isaksson J."/>
            <person name="Busche T."/>
            <person name="R C."/>
            <person name="Kalinowski J."/>
            <person name="Zyl L.V."/>
            <person name="Trindade M."/>
        </authorList>
    </citation>
    <scope>NUCLEOTIDE SEQUENCE [LARGE SCALE GENOMIC DNA]</scope>
    <source>
        <strain evidence="12 13">XOM25</strain>
    </source>
</reference>
<feature type="binding site" evidence="9">
    <location>
        <position position="119"/>
    </location>
    <ligand>
        <name>5-phospho-alpha-D-ribose 1-diphosphate</name>
        <dbReference type="ChEBI" id="CHEBI:58017"/>
    </ligand>
</feature>
<comment type="caution">
    <text evidence="9">Lacks conserved residue(s) required for the propagation of feature annotation.</text>
</comment>
<feature type="binding site" evidence="9">
    <location>
        <position position="87"/>
    </location>
    <ligand>
        <name>5-phospho-alpha-D-ribose 1-diphosphate</name>
        <dbReference type="ChEBI" id="CHEBI:58017"/>
    </ligand>
</feature>
<evidence type="ECO:0000256" key="4">
    <source>
        <dbReference type="ARBA" id="ARBA00022679"/>
    </source>
</evidence>
<keyword evidence="9" id="KW-0460">Magnesium</keyword>